<dbReference type="PANTHER" id="PTHR43875">
    <property type="entry name" value="MALTODEXTRIN IMPORT ATP-BINDING PROTEIN MSMX"/>
    <property type="match status" value="1"/>
</dbReference>
<evidence type="ECO:0000313" key="7">
    <source>
        <dbReference type="Proteomes" id="UP001229651"/>
    </source>
</evidence>
<dbReference type="Gene3D" id="3.40.50.300">
    <property type="entry name" value="P-loop containing nucleotide triphosphate hydrolases"/>
    <property type="match status" value="1"/>
</dbReference>
<gene>
    <name evidence="6" type="ORF">FB470_006998</name>
</gene>
<keyword evidence="7" id="KW-1185">Reference proteome</keyword>
<comment type="caution">
    <text evidence="6">The sequence shown here is derived from an EMBL/GenBank/DDBJ whole genome shotgun (WGS) entry which is preliminary data.</text>
</comment>
<organism evidence="6 7">
    <name type="scientific">Amycolatopsis thermophila</name>
    <dbReference type="NCBI Taxonomy" id="206084"/>
    <lineage>
        <taxon>Bacteria</taxon>
        <taxon>Bacillati</taxon>
        <taxon>Actinomycetota</taxon>
        <taxon>Actinomycetes</taxon>
        <taxon>Pseudonocardiales</taxon>
        <taxon>Pseudonocardiaceae</taxon>
        <taxon>Amycolatopsis</taxon>
    </lineage>
</organism>
<evidence type="ECO:0000256" key="2">
    <source>
        <dbReference type="ARBA" id="ARBA00022967"/>
    </source>
</evidence>
<dbReference type="Pfam" id="PF00005">
    <property type="entry name" value="ABC_tran"/>
    <property type="match status" value="1"/>
</dbReference>
<feature type="region of interest" description="Disordered" evidence="4">
    <location>
        <begin position="108"/>
        <end position="145"/>
    </location>
</feature>
<protein>
    <submittedName>
        <fullName evidence="6">ABC-type sugar transport system ATPase subunit</fullName>
    </submittedName>
</protein>
<evidence type="ECO:0000256" key="3">
    <source>
        <dbReference type="ARBA" id="ARBA00023136"/>
    </source>
</evidence>
<dbReference type="InterPro" id="IPR027417">
    <property type="entry name" value="P-loop_NTPase"/>
</dbReference>
<keyword evidence="2" id="KW-1278">Translocase</keyword>
<dbReference type="InterPro" id="IPR003439">
    <property type="entry name" value="ABC_transporter-like_ATP-bd"/>
</dbReference>
<proteinExistence type="predicted"/>
<keyword evidence="1" id="KW-1003">Cell membrane</keyword>
<evidence type="ECO:0000256" key="4">
    <source>
        <dbReference type="SAM" id="MobiDB-lite"/>
    </source>
</evidence>
<accession>A0ABU0F6P4</accession>
<name>A0ABU0F6P4_9PSEU</name>
<dbReference type="SUPFAM" id="SSF52540">
    <property type="entry name" value="P-loop containing nucleoside triphosphate hydrolases"/>
    <property type="match status" value="1"/>
</dbReference>
<dbReference type="PANTHER" id="PTHR43875:SF15">
    <property type="entry name" value="TREHALOSE IMPORT ATP-BINDING PROTEIN SUGC"/>
    <property type="match status" value="1"/>
</dbReference>
<evidence type="ECO:0000259" key="5">
    <source>
        <dbReference type="Pfam" id="PF00005"/>
    </source>
</evidence>
<keyword evidence="6" id="KW-0762">Sugar transport</keyword>
<sequence length="145" mass="16414">MVFQSYALYPHLTVERNIGFPLRARRRPKSEIRQRVTEVAQVLGLDGLLDRRPKELSGGQRQRVALGRALVRDPGAFLMDEPLSNLDAKLRTATRPELTELHRRPLAAAHHPPGLAQLQEGGARRRKPGVASPQGVRRLRWGRPW</sequence>
<dbReference type="InterPro" id="IPR047641">
    <property type="entry name" value="ABC_transpr_MalK/UgpC-like"/>
</dbReference>
<keyword evidence="6" id="KW-0813">Transport</keyword>
<dbReference type="EMBL" id="JAUSUT010000001">
    <property type="protein sequence ID" value="MDQ0383004.1"/>
    <property type="molecule type" value="Genomic_DNA"/>
</dbReference>
<dbReference type="Proteomes" id="UP001229651">
    <property type="component" value="Unassembled WGS sequence"/>
</dbReference>
<keyword evidence="3" id="KW-0472">Membrane</keyword>
<evidence type="ECO:0000313" key="6">
    <source>
        <dbReference type="EMBL" id="MDQ0383004.1"/>
    </source>
</evidence>
<reference evidence="6 7" key="1">
    <citation type="submission" date="2023-07" db="EMBL/GenBank/DDBJ databases">
        <title>Sequencing the genomes of 1000 actinobacteria strains.</title>
        <authorList>
            <person name="Klenk H.-P."/>
        </authorList>
    </citation>
    <scope>NUCLEOTIDE SEQUENCE [LARGE SCALE GENOMIC DNA]</scope>
    <source>
        <strain evidence="6 7">DSM 45805</strain>
    </source>
</reference>
<evidence type="ECO:0000256" key="1">
    <source>
        <dbReference type="ARBA" id="ARBA00022475"/>
    </source>
</evidence>
<feature type="domain" description="ABC transporter" evidence="5">
    <location>
        <begin position="1"/>
        <end position="83"/>
    </location>
</feature>